<feature type="compositionally biased region" description="Low complexity" evidence="1">
    <location>
        <begin position="31"/>
        <end position="44"/>
    </location>
</feature>
<feature type="non-terminal residue" evidence="2">
    <location>
        <position position="172"/>
    </location>
</feature>
<organism evidence="2 3">
    <name type="scientific">Acanthamoeba castellanii (strain ATCC 30010 / Neff)</name>
    <dbReference type="NCBI Taxonomy" id="1257118"/>
    <lineage>
        <taxon>Eukaryota</taxon>
        <taxon>Amoebozoa</taxon>
        <taxon>Discosea</taxon>
        <taxon>Longamoebia</taxon>
        <taxon>Centramoebida</taxon>
        <taxon>Acanthamoebidae</taxon>
        <taxon>Acanthamoeba</taxon>
    </lineage>
</organism>
<dbReference type="RefSeq" id="XP_004332969.1">
    <property type="nucleotide sequence ID" value="XM_004332921.1"/>
</dbReference>
<dbReference type="EMBL" id="KB008169">
    <property type="protein sequence ID" value="ELR10956.1"/>
    <property type="molecule type" value="Genomic_DNA"/>
</dbReference>
<feature type="region of interest" description="Disordered" evidence="1">
    <location>
        <begin position="79"/>
        <end position="112"/>
    </location>
</feature>
<evidence type="ECO:0000313" key="2">
    <source>
        <dbReference type="EMBL" id="ELR10956.1"/>
    </source>
</evidence>
<feature type="compositionally biased region" description="Basic and acidic residues" evidence="1">
    <location>
        <begin position="88"/>
        <end position="99"/>
    </location>
</feature>
<dbReference type="Proteomes" id="UP000011083">
    <property type="component" value="Unassembled WGS sequence"/>
</dbReference>
<feature type="region of interest" description="Disordered" evidence="1">
    <location>
        <begin position="20"/>
        <end position="44"/>
    </location>
</feature>
<evidence type="ECO:0000313" key="3">
    <source>
        <dbReference type="Proteomes" id="UP000011083"/>
    </source>
</evidence>
<feature type="compositionally biased region" description="Acidic residues" evidence="1">
    <location>
        <begin position="100"/>
        <end position="112"/>
    </location>
</feature>
<sequence>MRRVDVAFLESILVGGQCGAASNGQQQHHPPALSSSPSSGTGFLSAWSAKQTPFEVLYTAEGFRRVRDWFGRSAGHGLERPAASACWTREDAGERKKNESEDDQGCDEEEAADDGRAVECDVGYLTERQFVEILRRLADFNDTEALEVFDIFGLGYHPLCWFNARRLVTLMG</sequence>
<evidence type="ECO:0000256" key="1">
    <source>
        <dbReference type="SAM" id="MobiDB-lite"/>
    </source>
</evidence>
<accession>L8GFJ4</accession>
<dbReference type="VEuPathDB" id="AmoebaDB:ACA1_103020"/>
<gene>
    <name evidence="2" type="ORF">ACA1_103020</name>
</gene>
<reference evidence="2 3" key="1">
    <citation type="journal article" date="2013" name="Genome Biol.">
        <title>Genome of Acanthamoeba castellanii highlights extensive lateral gene transfer and early evolution of tyrosine kinase signaling.</title>
        <authorList>
            <person name="Clarke M."/>
            <person name="Lohan A.J."/>
            <person name="Liu B."/>
            <person name="Lagkouvardos I."/>
            <person name="Roy S."/>
            <person name="Zafar N."/>
            <person name="Bertelli C."/>
            <person name="Schilde C."/>
            <person name="Kianianmomeni A."/>
            <person name="Burglin T.R."/>
            <person name="Frech C."/>
            <person name="Turcotte B."/>
            <person name="Kopec K.O."/>
            <person name="Synnott J.M."/>
            <person name="Choo C."/>
            <person name="Paponov I."/>
            <person name="Finkler A."/>
            <person name="Soon Heng Tan C."/>
            <person name="Hutchins A.P."/>
            <person name="Weinmeier T."/>
            <person name="Rattei T."/>
            <person name="Chu J.S."/>
            <person name="Gimenez G."/>
            <person name="Irimia M."/>
            <person name="Rigden D.J."/>
            <person name="Fitzpatrick D.A."/>
            <person name="Lorenzo-Morales J."/>
            <person name="Bateman A."/>
            <person name="Chiu C.H."/>
            <person name="Tang P."/>
            <person name="Hegemann P."/>
            <person name="Fromm H."/>
            <person name="Raoult D."/>
            <person name="Greub G."/>
            <person name="Miranda-Saavedra D."/>
            <person name="Chen N."/>
            <person name="Nash P."/>
            <person name="Ginger M.L."/>
            <person name="Horn M."/>
            <person name="Schaap P."/>
            <person name="Caler L."/>
            <person name="Loftus B."/>
        </authorList>
    </citation>
    <scope>NUCLEOTIDE SEQUENCE [LARGE SCALE GENOMIC DNA]</scope>
    <source>
        <strain evidence="2 3">Neff</strain>
    </source>
</reference>
<dbReference type="AlphaFoldDB" id="L8GFJ4"/>
<keyword evidence="3" id="KW-1185">Reference proteome</keyword>
<dbReference type="KEGG" id="acan:ACA1_103020"/>
<protein>
    <submittedName>
        <fullName evidence="2">Uncharacterized protein</fullName>
    </submittedName>
</protein>
<proteinExistence type="predicted"/>
<name>L8GFJ4_ACACF</name>
<dbReference type="GeneID" id="14911388"/>